<dbReference type="Ensembl" id="ENSSSCT00055057280.1">
    <property type="protein sequence ID" value="ENSSSCP00055045828.1"/>
    <property type="gene ID" value="ENSSSCG00055028858.1"/>
</dbReference>
<feature type="signal peptide" evidence="2">
    <location>
        <begin position="1"/>
        <end position="20"/>
    </location>
</feature>
<reference evidence="3" key="1">
    <citation type="submission" date="2025-08" db="UniProtKB">
        <authorList>
            <consortium name="Ensembl"/>
        </authorList>
    </citation>
    <scope>IDENTIFICATION</scope>
</reference>
<evidence type="ECO:0000313" key="3">
    <source>
        <dbReference type="Ensembl" id="ENSSSCP00055045828.1"/>
    </source>
</evidence>
<feature type="region of interest" description="Disordered" evidence="1">
    <location>
        <begin position="59"/>
        <end position="90"/>
    </location>
</feature>
<evidence type="ECO:0000256" key="2">
    <source>
        <dbReference type="SAM" id="SignalP"/>
    </source>
</evidence>
<evidence type="ECO:0000313" key="4">
    <source>
        <dbReference type="Proteomes" id="UP000694724"/>
    </source>
</evidence>
<dbReference type="AlphaFoldDB" id="A0A8D1S9K6"/>
<evidence type="ECO:0000256" key="1">
    <source>
        <dbReference type="SAM" id="MobiDB-lite"/>
    </source>
</evidence>
<accession>A0A8D1S9K6</accession>
<sequence length="107" mass="10830">MASLRPALLCLLLCLQGSLAAGTSPQPPAQVPARQLIPGGAVARLAGEGVQGGAVLLRGGPGDLQERGEDGDGCLHGPQHHGRKWGWGPGRVVQGHSSKVVGLGLHL</sequence>
<feature type="chain" id="PRO_5034062523" evidence="2">
    <location>
        <begin position="21"/>
        <end position="107"/>
    </location>
</feature>
<protein>
    <submittedName>
        <fullName evidence="3">Uncharacterized protein</fullName>
    </submittedName>
</protein>
<name>A0A8D1S9K6_PIG</name>
<organism evidence="3 4">
    <name type="scientific">Sus scrofa</name>
    <name type="common">Pig</name>
    <dbReference type="NCBI Taxonomy" id="9823"/>
    <lineage>
        <taxon>Eukaryota</taxon>
        <taxon>Metazoa</taxon>
        <taxon>Chordata</taxon>
        <taxon>Craniata</taxon>
        <taxon>Vertebrata</taxon>
        <taxon>Euteleostomi</taxon>
        <taxon>Mammalia</taxon>
        <taxon>Eutheria</taxon>
        <taxon>Laurasiatheria</taxon>
        <taxon>Artiodactyla</taxon>
        <taxon>Suina</taxon>
        <taxon>Suidae</taxon>
        <taxon>Sus</taxon>
    </lineage>
</organism>
<dbReference type="Proteomes" id="UP000694724">
    <property type="component" value="Unplaced"/>
</dbReference>
<proteinExistence type="predicted"/>
<keyword evidence="2" id="KW-0732">Signal</keyword>